<feature type="non-terminal residue" evidence="1">
    <location>
        <position position="401"/>
    </location>
</feature>
<sequence length="401" mass="46198">NIKVKIPEYFKFKRHLKGYLPVHVVQSMNNRTIQFSYRRQVNSRSIKTARESNKVDLRELIYTVTDKNIPALVEEDYISNIENYRAALSLELSYTEFPGSRVKNYSSTWESVCNKINKSTVFGLELAKKTYFKEDLSPILAMSSDKLKRINFILKFVKSKVKWNGIYGKYTDVGVKKAYKEGVGNIAEINLMLVAMLREGGIKANPVLVSTRNHGVPLFPTSKGFNYVIAAVEINEKIILLDASEEYSMPSVLPYRTINWRGRLVKEDGTSLWVDLIPTKHAVDNINMNISIDGEGYVDGMQRSSHINMEALSYRKKYAKIKDEAIIEKRENENEAIEIADFKIINKTEGYKPVTEMFKFSSEDLIETVGDRMYFKPLFFNSQTKNPFKLDKREYPIDFGT</sequence>
<evidence type="ECO:0008006" key="2">
    <source>
        <dbReference type="Google" id="ProtNLM"/>
    </source>
</evidence>
<organism evidence="1">
    <name type="scientific">hydrothermal vent metagenome</name>
    <dbReference type="NCBI Taxonomy" id="652676"/>
    <lineage>
        <taxon>unclassified sequences</taxon>
        <taxon>metagenomes</taxon>
        <taxon>ecological metagenomes</taxon>
    </lineage>
</organism>
<evidence type="ECO:0000313" key="1">
    <source>
        <dbReference type="EMBL" id="VAW24456.1"/>
    </source>
</evidence>
<dbReference type="Gene3D" id="3.10.620.30">
    <property type="match status" value="1"/>
</dbReference>
<reference evidence="1" key="1">
    <citation type="submission" date="2018-06" db="EMBL/GenBank/DDBJ databases">
        <authorList>
            <person name="Zhirakovskaya E."/>
        </authorList>
    </citation>
    <scope>NUCLEOTIDE SEQUENCE</scope>
</reference>
<dbReference type="AlphaFoldDB" id="A0A3B0UXG6"/>
<gene>
    <name evidence="1" type="ORF">MNBD_BACTEROID04-481</name>
</gene>
<protein>
    <recommendedName>
        <fullName evidence="2">Transglutaminase-like domain-containing protein</fullName>
    </recommendedName>
</protein>
<accession>A0A3B0UXG6</accession>
<dbReference type="EMBL" id="UOER01000267">
    <property type="protein sequence ID" value="VAW24456.1"/>
    <property type="molecule type" value="Genomic_DNA"/>
</dbReference>
<feature type="non-terminal residue" evidence="1">
    <location>
        <position position="1"/>
    </location>
</feature>
<name>A0A3B0UXG6_9ZZZZ</name>
<proteinExistence type="predicted"/>